<evidence type="ECO:0000256" key="1">
    <source>
        <dbReference type="SAM" id="SignalP"/>
    </source>
</evidence>
<protein>
    <recommendedName>
        <fullName evidence="4">Outer membrane protein beta-barrel domain-containing protein</fullName>
    </recommendedName>
</protein>
<gene>
    <name evidence="2" type="ORF">GCM10011444_20800</name>
</gene>
<organism evidence="2 3">
    <name type="scientific">Winogradskyella haliclonae</name>
    <dbReference type="NCBI Taxonomy" id="2048558"/>
    <lineage>
        <taxon>Bacteria</taxon>
        <taxon>Pseudomonadati</taxon>
        <taxon>Bacteroidota</taxon>
        <taxon>Flavobacteriia</taxon>
        <taxon>Flavobacteriales</taxon>
        <taxon>Flavobacteriaceae</taxon>
        <taxon>Winogradskyella</taxon>
    </lineage>
</organism>
<evidence type="ECO:0008006" key="4">
    <source>
        <dbReference type="Google" id="ProtNLM"/>
    </source>
</evidence>
<name>A0ABQ2BZ32_9FLAO</name>
<evidence type="ECO:0000313" key="2">
    <source>
        <dbReference type="EMBL" id="GGI57771.1"/>
    </source>
</evidence>
<evidence type="ECO:0000313" key="3">
    <source>
        <dbReference type="Proteomes" id="UP000624701"/>
    </source>
</evidence>
<keyword evidence="3" id="KW-1185">Reference proteome</keyword>
<reference evidence="3" key="1">
    <citation type="journal article" date="2019" name="Int. J. Syst. Evol. Microbiol.">
        <title>The Global Catalogue of Microorganisms (GCM) 10K type strain sequencing project: providing services to taxonomists for standard genome sequencing and annotation.</title>
        <authorList>
            <consortium name="The Broad Institute Genomics Platform"/>
            <consortium name="The Broad Institute Genome Sequencing Center for Infectious Disease"/>
            <person name="Wu L."/>
            <person name="Ma J."/>
        </authorList>
    </citation>
    <scope>NUCLEOTIDE SEQUENCE [LARGE SCALE GENOMIC DNA]</scope>
    <source>
        <strain evidence="3">CCM 8681</strain>
    </source>
</reference>
<comment type="caution">
    <text evidence="2">The sequence shown here is derived from an EMBL/GenBank/DDBJ whole genome shotgun (WGS) entry which is preliminary data.</text>
</comment>
<sequence>MRHYLPILLILALGVSSNINAQTSFGIKGGASLTFFNEDNGIFGENPETEVGYFGGVFLDIIIDKGFHIQPEFVYKGIGDFEFLNAPIYLKYDVDNNFHLLAGPSLNYFFNFFSNKFRVRADVSLAYDISEDLDINLKYTIGFEEISPNILFIGLGYRL</sequence>
<proteinExistence type="predicted"/>
<accession>A0ABQ2BZ32</accession>
<keyword evidence="1" id="KW-0732">Signal</keyword>
<dbReference type="EMBL" id="BMDQ01000003">
    <property type="protein sequence ID" value="GGI57771.1"/>
    <property type="molecule type" value="Genomic_DNA"/>
</dbReference>
<feature type="chain" id="PRO_5046967291" description="Outer membrane protein beta-barrel domain-containing protein" evidence="1">
    <location>
        <begin position="22"/>
        <end position="159"/>
    </location>
</feature>
<feature type="signal peptide" evidence="1">
    <location>
        <begin position="1"/>
        <end position="21"/>
    </location>
</feature>
<dbReference type="Proteomes" id="UP000624701">
    <property type="component" value="Unassembled WGS sequence"/>
</dbReference>
<dbReference type="RefSeq" id="WP_188374698.1">
    <property type="nucleotide sequence ID" value="NZ_BMDQ01000003.1"/>
</dbReference>